<evidence type="ECO:0000256" key="2">
    <source>
        <dbReference type="ARBA" id="ARBA00023008"/>
    </source>
</evidence>
<dbReference type="RefSeq" id="WP_304559856.1">
    <property type="nucleotide sequence ID" value="NZ_JAUQSZ010000002.1"/>
</dbReference>
<keyword evidence="6" id="KW-1185">Reference proteome</keyword>
<dbReference type="PANTHER" id="PTHR12151:SF25">
    <property type="entry name" value="LINALOOL DEHYDRATASE_ISOMERASE DOMAIN-CONTAINING PROTEIN"/>
    <property type="match status" value="1"/>
</dbReference>
<dbReference type="InterPro" id="IPR036249">
    <property type="entry name" value="Thioredoxin-like_sf"/>
</dbReference>
<evidence type="ECO:0000313" key="5">
    <source>
        <dbReference type="EMBL" id="MDO7841393.1"/>
    </source>
</evidence>
<dbReference type="PROSITE" id="PS51352">
    <property type="entry name" value="THIOREDOXIN_2"/>
    <property type="match status" value="1"/>
</dbReference>
<comment type="similarity">
    <text evidence="1">Belongs to the SCO1/2 family.</text>
</comment>
<feature type="signal peptide" evidence="3">
    <location>
        <begin position="1"/>
        <end position="28"/>
    </location>
</feature>
<sequence>MAGNTMNEISRARFAPLAALLIALLPLACSPGAPPERPPLEGATIGGPFALTDQNGRAVTDASFAGKYRVMYFGYTFCPDVCPIDMQVLGAGLRQFEAKDPARGAKVVPVFITVDPARDTPAVLKEYVKAFHPRMVGLTGSAAAVDKAASAYKVIYRKGETTPGGGYLVEHSRIAYLMDPAGKPLALLPVDENPDAVARELARWTR</sequence>
<dbReference type="Gene3D" id="3.40.30.10">
    <property type="entry name" value="Glutaredoxin"/>
    <property type="match status" value="1"/>
</dbReference>
<dbReference type="InterPro" id="IPR013766">
    <property type="entry name" value="Thioredoxin_domain"/>
</dbReference>
<dbReference type="CDD" id="cd02968">
    <property type="entry name" value="SCO"/>
    <property type="match status" value="1"/>
</dbReference>
<feature type="chain" id="PRO_5046981819" evidence="3">
    <location>
        <begin position="29"/>
        <end position="206"/>
    </location>
</feature>
<comment type="caution">
    <text evidence="5">The sequence shown here is derived from an EMBL/GenBank/DDBJ whole genome shotgun (WGS) entry which is preliminary data.</text>
</comment>
<evidence type="ECO:0000256" key="1">
    <source>
        <dbReference type="ARBA" id="ARBA00010996"/>
    </source>
</evidence>
<accession>A0ABT8ZUZ2</accession>
<dbReference type="Proteomes" id="UP001176468">
    <property type="component" value="Unassembled WGS sequence"/>
</dbReference>
<feature type="domain" description="Thioredoxin" evidence="4">
    <location>
        <begin position="40"/>
        <end position="206"/>
    </location>
</feature>
<name>A0ABT8ZUZ2_9SPHN</name>
<dbReference type="EMBL" id="JAUQSZ010000002">
    <property type="protein sequence ID" value="MDO7841393.1"/>
    <property type="molecule type" value="Genomic_DNA"/>
</dbReference>
<dbReference type="SUPFAM" id="SSF52833">
    <property type="entry name" value="Thioredoxin-like"/>
    <property type="match status" value="1"/>
</dbReference>
<keyword evidence="3" id="KW-0732">Signal</keyword>
<organism evidence="5 6">
    <name type="scientific">Sphingomonas immobilis</name>
    <dbReference type="NCBI Taxonomy" id="3063997"/>
    <lineage>
        <taxon>Bacteria</taxon>
        <taxon>Pseudomonadati</taxon>
        <taxon>Pseudomonadota</taxon>
        <taxon>Alphaproteobacteria</taxon>
        <taxon>Sphingomonadales</taxon>
        <taxon>Sphingomonadaceae</taxon>
        <taxon>Sphingomonas</taxon>
    </lineage>
</organism>
<protein>
    <submittedName>
        <fullName evidence="5">SCO family protein</fullName>
    </submittedName>
</protein>
<proteinExistence type="inferred from homology"/>
<dbReference type="InterPro" id="IPR003782">
    <property type="entry name" value="SCO1/SenC"/>
</dbReference>
<dbReference type="PANTHER" id="PTHR12151">
    <property type="entry name" value="ELECTRON TRANSPORT PROTIN SCO1/SENC FAMILY MEMBER"/>
    <property type="match status" value="1"/>
</dbReference>
<reference evidence="5" key="1">
    <citation type="submission" date="2023-07" db="EMBL/GenBank/DDBJ databases">
        <authorList>
            <person name="Kim M.K."/>
        </authorList>
    </citation>
    <scope>NUCLEOTIDE SEQUENCE</scope>
    <source>
        <strain evidence="5">CA1-15</strain>
    </source>
</reference>
<gene>
    <name evidence="5" type="ORF">Q5H94_03575</name>
</gene>
<evidence type="ECO:0000313" key="6">
    <source>
        <dbReference type="Proteomes" id="UP001176468"/>
    </source>
</evidence>
<evidence type="ECO:0000256" key="3">
    <source>
        <dbReference type="SAM" id="SignalP"/>
    </source>
</evidence>
<keyword evidence="2" id="KW-0186">Copper</keyword>
<dbReference type="Pfam" id="PF02630">
    <property type="entry name" value="SCO1-SenC"/>
    <property type="match status" value="1"/>
</dbReference>
<evidence type="ECO:0000259" key="4">
    <source>
        <dbReference type="PROSITE" id="PS51352"/>
    </source>
</evidence>